<evidence type="ECO:0000313" key="1">
    <source>
        <dbReference type="EMBL" id="CAD7234746.1"/>
    </source>
</evidence>
<gene>
    <name evidence="1" type="ORF">CTOB1V02_LOCUS12562</name>
</gene>
<dbReference type="EMBL" id="OB669702">
    <property type="protein sequence ID" value="CAD7234746.1"/>
    <property type="molecule type" value="Genomic_DNA"/>
</dbReference>
<reference evidence="1" key="1">
    <citation type="submission" date="2020-11" db="EMBL/GenBank/DDBJ databases">
        <authorList>
            <person name="Tran Van P."/>
        </authorList>
    </citation>
    <scope>NUCLEOTIDE SEQUENCE</scope>
</reference>
<accession>A0A7R8WUI9</accession>
<proteinExistence type="predicted"/>
<protein>
    <submittedName>
        <fullName evidence="1">Uncharacterized protein</fullName>
    </submittedName>
</protein>
<sequence length="89" mass="10078">MLDKPMTVKVDKIGPSFGHLDDATMVSVNRSLALLTDDETHARAWWATLSPADRAERQDELRRQLDGFGIEHPTDERGWIMAAWESENA</sequence>
<dbReference type="AlphaFoldDB" id="A0A7R8WUI9"/>
<organism evidence="1">
    <name type="scientific">Cyprideis torosa</name>
    <dbReference type="NCBI Taxonomy" id="163714"/>
    <lineage>
        <taxon>Eukaryota</taxon>
        <taxon>Metazoa</taxon>
        <taxon>Ecdysozoa</taxon>
        <taxon>Arthropoda</taxon>
        <taxon>Crustacea</taxon>
        <taxon>Oligostraca</taxon>
        <taxon>Ostracoda</taxon>
        <taxon>Podocopa</taxon>
        <taxon>Podocopida</taxon>
        <taxon>Cytherocopina</taxon>
        <taxon>Cytheroidea</taxon>
        <taxon>Cytherideidae</taxon>
        <taxon>Cyprideis</taxon>
    </lineage>
</organism>
<name>A0A7R8WUI9_9CRUS</name>